<dbReference type="EMBL" id="AYYQ01000036">
    <property type="protein sequence ID" value="KRM67620.1"/>
    <property type="molecule type" value="Genomic_DNA"/>
</dbReference>
<name>A0A0R2APE7_9LACO</name>
<protein>
    <submittedName>
        <fullName evidence="1">Uncharacterized protein</fullName>
    </submittedName>
</protein>
<gene>
    <name evidence="1" type="ORF">FD06_GL000772</name>
</gene>
<comment type="caution">
    <text evidence="1">The sequence shown here is derived from an EMBL/GenBank/DDBJ whole genome shotgun (WGS) entry which is preliminary data.</text>
</comment>
<sequence length="149" mass="17461">MFSIGVENVKANSRQLTNIPKIFRGDWYNYFYHNKQYTRIKINPKTINYYADDNKTVDYTLHVHASNNKFLKSKRGNDDISVSKIGHSTKNNQSIIMFALHSNGVGNTFHVYKQGYHWIMVNESGSHIGSKDYYYHNTRLAKKLYTKNK</sequence>
<dbReference type="PATRIC" id="fig|1423781.4.peg.797"/>
<dbReference type="Proteomes" id="UP000052012">
    <property type="component" value="Unassembled WGS sequence"/>
</dbReference>
<dbReference type="AlphaFoldDB" id="A0A0R2APE7"/>
<reference evidence="1 2" key="1">
    <citation type="journal article" date="2015" name="Genome Announc.">
        <title>Expanding the biotechnology potential of lactobacilli through comparative genomics of 213 strains and associated genera.</title>
        <authorList>
            <person name="Sun Z."/>
            <person name="Harris H.M."/>
            <person name="McCann A."/>
            <person name="Guo C."/>
            <person name="Argimon S."/>
            <person name="Zhang W."/>
            <person name="Yang X."/>
            <person name="Jeffery I.B."/>
            <person name="Cooney J.C."/>
            <person name="Kagawa T.F."/>
            <person name="Liu W."/>
            <person name="Song Y."/>
            <person name="Salvetti E."/>
            <person name="Wrobel A."/>
            <person name="Rasinkangas P."/>
            <person name="Parkhill J."/>
            <person name="Rea M.C."/>
            <person name="O'Sullivan O."/>
            <person name="Ritari J."/>
            <person name="Douillard F.P."/>
            <person name="Paul Ross R."/>
            <person name="Yang R."/>
            <person name="Briner A.E."/>
            <person name="Felis G.E."/>
            <person name="de Vos W.M."/>
            <person name="Barrangou R."/>
            <person name="Klaenhammer T.R."/>
            <person name="Caufield P.W."/>
            <person name="Cui Y."/>
            <person name="Zhang H."/>
            <person name="O'Toole P.W."/>
        </authorList>
    </citation>
    <scope>NUCLEOTIDE SEQUENCE [LARGE SCALE GENOMIC DNA]</scope>
    <source>
        <strain evidence="1 2">DSM 23829</strain>
    </source>
</reference>
<organism evidence="1 2">
    <name type="scientific">Apilactobacillus ozensis DSM 23829 = JCM 17196</name>
    <dbReference type="NCBI Taxonomy" id="1423781"/>
    <lineage>
        <taxon>Bacteria</taxon>
        <taxon>Bacillati</taxon>
        <taxon>Bacillota</taxon>
        <taxon>Bacilli</taxon>
        <taxon>Lactobacillales</taxon>
        <taxon>Lactobacillaceae</taxon>
        <taxon>Apilactobacillus</taxon>
    </lineage>
</organism>
<proteinExistence type="predicted"/>
<evidence type="ECO:0000313" key="2">
    <source>
        <dbReference type="Proteomes" id="UP000052012"/>
    </source>
</evidence>
<keyword evidence="2" id="KW-1185">Reference proteome</keyword>
<evidence type="ECO:0000313" key="1">
    <source>
        <dbReference type="EMBL" id="KRM67620.1"/>
    </source>
</evidence>
<accession>A0A0R2APE7</accession>